<keyword evidence="1" id="KW-0472">Membrane</keyword>
<name>A0A383EMM6_9ZZZZ</name>
<dbReference type="SMART" id="SM00671">
    <property type="entry name" value="SEL1"/>
    <property type="match status" value="1"/>
</dbReference>
<feature type="transmembrane region" description="Helical" evidence="1">
    <location>
        <begin position="43"/>
        <end position="61"/>
    </location>
</feature>
<dbReference type="EMBL" id="UINC01227298">
    <property type="protein sequence ID" value="SVE58116.1"/>
    <property type="molecule type" value="Genomic_DNA"/>
</dbReference>
<organism evidence="2">
    <name type="scientific">marine metagenome</name>
    <dbReference type="NCBI Taxonomy" id="408172"/>
    <lineage>
        <taxon>unclassified sequences</taxon>
        <taxon>metagenomes</taxon>
        <taxon>ecological metagenomes</taxon>
    </lineage>
</organism>
<gene>
    <name evidence="2" type="ORF">METZ01_LOCUS510970</name>
</gene>
<dbReference type="Gene3D" id="1.25.40.10">
    <property type="entry name" value="Tetratricopeptide repeat domain"/>
    <property type="match status" value="1"/>
</dbReference>
<proteinExistence type="predicted"/>
<keyword evidence="1" id="KW-1133">Transmembrane helix</keyword>
<feature type="non-terminal residue" evidence="2">
    <location>
        <position position="1"/>
    </location>
</feature>
<keyword evidence="1" id="KW-0812">Transmembrane</keyword>
<reference evidence="2" key="1">
    <citation type="submission" date="2018-05" db="EMBL/GenBank/DDBJ databases">
        <authorList>
            <person name="Lanie J.A."/>
            <person name="Ng W.-L."/>
            <person name="Kazmierczak K.M."/>
            <person name="Andrzejewski T.M."/>
            <person name="Davidsen T.M."/>
            <person name="Wayne K.J."/>
            <person name="Tettelin H."/>
            <person name="Glass J.I."/>
            <person name="Rusch D."/>
            <person name="Podicherti R."/>
            <person name="Tsui H.-C.T."/>
            <person name="Winkler M.E."/>
        </authorList>
    </citation>
    <scope>NUCLEOTIDE SEQUENCE</scope>
</reference>
<evidence type="ECO:0008006" key="3">
    <source>
        <dbReference type="Google" id="ProtNLM"/>
    </source>
</evidence>
<dbReference type="SUPFAM" id="SSF81901">
    <property type="entry name" value="HCP-like"/>
    <property type="match status" value="1"/>
</dbReference>
<dbReference type="InterPro" id="IPR011990">
    <property type="entry name" value="TPR-like_helical_dom_sf"/>
</dbReference>
<feature type="non-terminal residue" evidence="2">
    <location>
        <position position="127"/>
    </location>
</feature>
<evidence type="ECO:0000313" key="2">
    <source>
        <dbReference type="EMBL" id="SVE58116.1"/>
    </source>
</evidence>
<feature type="transmembrane region" description="Helical" evidence="1">
    <location>
        <begin position="20"/>
        <end position="37"/>
    </location>
</feature>
<accession>A0A383EMM6</accession>
<sequence length="127" mass="14441">MEEQLKHSHWQRWTYKRVGGCTILGLVFFYPALNGMITEKPMYWGAIGAGIIVWINGLSYWKKSIDARAALPLILEKSVSGDAEFQAKLGAMYIDGIGIKQDYKKGAEWAKKSSDQWNREGQHNYAL</sequence>
<protein>
    <recommendedName>
        <fullName evidence="3">Sel1 repeat family protein</fullName>
    </recommendedName>
</protein>
<dbReference type="InterPro" id="IPR006597">
    <property type="entry name" value="Sel1-like"/>
</dbReference>
<dbReference type="AlphaFoldDB" id="A0A383EMM6"/>
<evidence type="ECO:0000256" key="1">
    <source>
        <dbReference type="SAM" id="Phobius"/>
    </source>
</evidence>